<evidence type="ECO:0000313" key="3">
    <source>
        <dbReference type="Proteomes" id="UP001149165"/>
    </source>
</evidence>
<comment type="caution">
    <text evidence="2">The sequence shown here is derived from an EMBL/GenBank/DDBJ whole genome shotgun (WGS) entry which is preliminary data.</text>
</comment>
<protein>
    <submittedName>
        <fullName evidence="2">Uncharacterized protein</fullName>
    </submittedName>
</protein>
<feature type="region of interest" description="Disordered" evidence="1">
    <location>
        <begin position="1"/>
        <end position="24"/>
    </location>
</feature>
<name>A0A9W9FJ19_9EURO</name>
<proteinExistence type="predicted"/>
<evidence type="ECO:0000313" key="2">
    <source>
        <dbReference type="EMBL" id="KAJ5101111.1"/>
    </source>
</evidence>
<organism evidence="2 3">
    <name type="scientific">Penicillium angulare</name>
    <dbReference type="NCBI Taxonomy" id="116970"/>
    <lineage>
        <taxon>Eukaryota</taxon>
        <taxon>Fungi</taxon>
        <taxon>Dikarya</taxon>
        <taxon>Ascomycota</taxon>
        <taxon>Pezizomycotina</taxon>
        <taxon>Eurotiomycetes</taxon>
        <taxon>Eurotiomycetidae</taxon>
        <taxon>Eurotiales</taxon>
        <taxon>Aspergillaceae</taxon>
        <taxon>Penicillium</taxon>
    </lineage>
</organism>
<reference evidence="2" key="2">
    <citation type="journal article" date="2023" name="IMA Fungus">
        <title>Comparative genomic study of the Penicillium genus elucidates a diverse pangenome and 15 lateral gene transfer events.</title>
        <authorList>
            <person name="Petersen C."/>
            <person name="Sorensen T."/>
            <person name="Nielsen M.R."/>
            <person name="Sondergaard T.E."/>
            <person name="Sorensen J.L."/>
            <person name="Fitzpatrick D.A."/>
            <person name="Frisvad J.C."/>
            <person name="Nielsen K.L."/>
        </authorList>
    </citation>
    <scope>NUCLEOTIDE SEQUENCE</scope>
    <source>
        <strain evidence="2">IBT 30069</strain>
    </source>
</reference>
<dbReference type="Proteomes" id="UP001149165">
    <property type="component" value="Unassembled WGS sequence"/>
</dbReference>
<dbReference type="EMBL" id="JAPQKH010000004">
    <property type="protein sequence ID" value="KAJ5101111.1"/>
    <property type="molecule type" value="Genomic_DNA"/>
</dbReference>
<reference evidence="2" key="1">
    <citation type="submission" date="2022-11" db="EMBL/GenBank/DDBJ databases">
        <authorList>
            <person name="Petersen C."/>
        </authorList>
    </citation>
    <scope>NUCLEOTIDE SEQUENCE</scope>
    <source>
        <strain evidence="2">IBT 30069</strain>
    </source>
</reference>
<accession>A0A9W9FJ19</accession>
<dbReference type="AlphaFoldDB" id="A0A9W9FJ19"/>
<sequence>MDGPGWRDPSDARASAEDSGGNRVEHYSEMEIEDNYGLVVLGGGSLHTARRELKRTTVVPEV</sequence>
<evidence type="ECO:0000256" key="1">
    <source>
        <dbReference type="SAM" id="MobiDB-lite"/>
    </source>
</evidence>
<gene>
    <name evidence="2" type="ORF">N7456_007163</name>
</gene>
<keyword evidence="3" id="KW-1185">Reference proteome</keyword>